<sequence>MCTNRDEEIIVKKKEWTLEYLPKGYLIKNYEVLGNVINMEFINNQGYKIRFSYRPENSITNFQTLYK</sequence>
<protein>
    <submittedName>
        <fullName evidence="1">Uncharacterized protein</fullName>
    </submittedName>
</protein>
<keyword evidence="2" id="KW-1185">Reference proteome</keyword>
<organism evidence="1 2">
    <name type="scientific">Keratinibaculum paraultunense</name>
    <dbReference type="NCBI Taxonomy" id="1278232"/>
    <lineage>
        <taxon>Bacteria</taxon>
        <taxon>Bacillati</taxon>
        <taxon>Bacillota</taxon>
        <taxon>Tissierellia</taxon>
        <taxon>Tissierellales</taxon>
        <taxon>Tepidimicrobiaceae</taxon>
        <taxon>Keratinibaculum</taxon>
    </lineage>
</organism>
<dbReference type="RefSeq" id="WP_132028182.1">
    <property type="nucleotide sequence ID" value="NZ_CP068564.1"/>
</dbReference>
<accession>A0A4V2UTW2</accession>
<comment type="caution">
    <text evidence="1">The sequence shown here is derived from an EMBL/GenBank/DDBJ whole genome shotgun (WGS) entry which is preliminary data.</text>
</comment>
<dbReference type="Proteomes" id="UP000294567">
    <property type="component" value="Unassembled WGS sequence"/>
</dbReference>
<evidence type="ECO:0000313" key="2">
    <source>
        <dbReference type="Proteomes" id="UP000294567"/>
    </source>
</evidence>
<dbReference type="EMBL" id="SMAE01000009">
    <property type="protein sequence ID" value="TCS87970.1"/>
    <property type="molecule type" value="Genomic_DNA"/>
</dbReference>
<proteinExistence type="predicted"/>
<reference evidence="1 2" key="1">
    <citation type="submission" date="2019-03" db="EMBL/GenBank/DDBJ databases">
        <title>Genomic Encyclopedia of Type Strains, Phase IV (KMG-IV): sequencing the most valuable type-strain genomes for metagenomic binning, comparative biology and taxonomic classification.</title>
        <authorList>
            <person name="Goeker M."/>
        </authorList>
    </citation>
    <scope>NUCLEOTIDE SEQUENCE [LARGE SCALE GENOMIC DNA]</scope>
    <source>
        <strain evidence="1 2">DSM 26752</strain>
    </source>
</reference>
<gene>
    <name evidence="1" type="ORF">EDD65_10910</name>
</gene>
<evidence type="ECO:0000313" key="1">
    <source>
        <dbReference type="EMBL" id="TCS87970.1"/>
    </source>
</evidence>
<dbReference type="OrthoDB" id="8757095at2"/>
<dbReference type="AlphaFoldDB" id="A0A4V2UTW2"/>
<name>A0A4V2UTW2_9FIRM</name>